<dbReference type="GeneID" id="46907262"/>
<protein>
    <submittedName>
        <fullName evidence="1">Uncharacterized protein</fullName>
    </submittedName>
</protein>
<dbReference type="Proteomes" id="UP000182567">
    <property type="component" value="Chromosome"/>
</dbReference>
<evidence type="ECO:0000313" key="2">
    <source>
        <dbReference type="Proteomes" id="UP000182567"/>
    </source>
</evidence>
<sequence>MQQTNPYQPIINWRRGLTHQPERDPVEVDVQDGRAEYVLSGPYRMAEGAKIEVIGGKVQWTGGSSKVFWPH</sequence>
<dbReference type="EMBL" id="CP017886">
    <property type="protein sequence ID" value="APC14827.1"/>
    <property type="molecule type" value="Genomic_DNA"/>
</dbReference>
<dbReference type="AlphaFoldDB" id="A0A1J0EFY4"/>
<reference evidence="2" key="1">
    <citation type="submission" date="2016-10" db="EMBL/GenBank/DDBJ databases">
        <title>Pseudomonas frederiksbergensis ERGS4:02 complete genome.</title>
        <authorList>
            <person name="Kumar R."/>
            <person name="Acharya V."/>
            <person name="Singh D."/>
        </authorList>
    </citation>
    <scope>NUCLEOTIDE SEQUENCE [LARGE SCALE GENOMIC DNA]</scope>
    <source>
        <strain evidence="2">ERGS4:02</strain>
    </source>
</reference>
<proteinExistence type="predicted"/>
<organism evidence="1 2">
    <name type="scientific">Pseudomonas frederiksbergensis</name>
    <dbReference type="NCBI Taxonomy" id="104087"/>
    <lineage>
        <taxon>Bacteria</taxon>
        <taxon>Pseudomonadati</taxon>
        <taxon>Pseudomonadota</taxon>
        <taxon>Gammaproteobacteria</taxon>
        <taxon>Pseudomonadales</taxon>
        <taxon>Pseudomonadaceae</taxon>
        <taxon>Pseudomonas</taxon>
    </lineage>
</organism>
<name>A0A1J0EFY4_9PSED</name>
<dbReference type="OrthoDB" id="7002023at2"/>
<accession>A0A1J0EFY4</accession>
<gene>
    <name evidence="1" type="ORF">BLL42_03465</name>
</gene>
<evidence type="ECO:0000313" key="1">
    <source>
        <dbReference type="EMBL" id="APC14827.1"/>
    </source>
</evidence>
<dbReference type="RefSeq" id="WP_071550817.1">
    <property type="nucleotide sequence ID" value="NZ_CP017886.1"/>
</dbReference>